<keyword evidence="2" id="KW-0812">Transmembrane</keyword>
<keyword evidence="2" id="KW-0472">Membrane</keyword>
<dbReference type="EMBL" id="AP023355">
    <property type="protein sequence ID" value="BCJ39185.1"/>
    <property type="molecule type" value="Genomic_DNA"/>
</dbReference>
<keyword evidence="2" id="KW-1133">Transmembrane helix</keyword>
<dbReference type="Proteomes" id="UP000611640">
    <property type="component" value="Chromosome"/>
</dbReference>
<name>A0A7R7DX25_9ACTN</name>
<keyword evidence="4" id="KW-1185">Reference proteome</keyword>
<feature type="transmembrane region" description="Helical" evidence="2">
    <location>
        <begin position="107"/>
        <end position="130"/>
    </location>
</feature>
<accession>A0A7R7DX25</accession>
<dbReference type="KEGG" id="atl:Athai_66880"/>
<evidence type="ECO:0000313" key="3">
    <source>
        <dbReference type="EMBL" id="BCJ39185.1"/>
    </source>
</evidence>
<reference evidence="3 4" key="1">
    <citation type="submission" date="2020-08" db="EMBL/GenBank/DDBJ databases">
        <title>Whole genome shotgun sequence of Actinocatenispora thailandica NBRC 105041.</title>
        <authorList>
            <person name="Komaki H."/>
            <person name="Tamura T."/>
        </authorList>
    </citation>
    <scope>NUCLEOTIDE SEQUENCE [LARGE SCALE GENOMIC DNA]</scope>
    <source>
        <strain evidence="3 4">NBRC 105041</strain>
    </source>
</reference>
<proteinExistence type="predicted"/>
<protein>
    <submittedName>
        <fullName evidence="3">Uncharacterized protein</fullName>
    </submittedName>
</protein>
<dbReference type="RefSeq" id="WP_203965098.1">
    <property type="nucleotide sequence ID" value="NZ_AP023355.1"/>
</dbReference>
<sequence length="158" mass="17033">MRPRYRLPLLPTLLISAALMTLVWSALTGYKTVVFLGGDQVTAHIHQCETHNSSRGGTHTTCYGSWQDSQGATHHGTVDGAGSSDSGSDVPVRALGNAAELDDGLTVVPYLIVEALFLILTIVLAVIVVAKYRGRKRAPFPPGRLPGPVPRAWPPRRR</sequence>
<feature type="region of interest" description="Disordered" evidence="1">
    <location>
        <begin position="139"/>
        <end position="158"/>
    </location>
</feature>
<organism evidence="3 4">
    <name type="scientific">Actinocatenispora thailandica</name>
    <dbReference type="NCBI Taxonomy" id="227318"/>
    <lineage>
        <taxon>Bacteria</taxon>
        <taxon>Bacillati</taxon>
        <taxon>Actinomycetota</taxon>
        <taxon>Actinomycetes</taxon>
        <taxon>Micromonosporales</taxon>
        <taxon>Micromonosporaceae</taxon>
        <taxon>Actinocatenispora</taxon>
    </lineage>
</organism>
<gene>
    <name evidence="3" type="ORF">Athai_66880</name>
</gene>
<evidence type="ECO:0000256" key="2">
    <source>
        <dbReference type="SAM" id="Phobius"/>
    </source>
</evidence>
<evidence type="ECO:0000256" key="1">
    <source>
        <dbReference type="SAM" id="MobiDB-lite"/>
    </source>
</evidence>
<evidence type="ECO:0000313" key="4">
    <source>
        <dbReference type="Proteomes" id="UP000611640"/>
    </source>
</evidence>
<dbReference type="AlphaFoldDB" id="A0A7R7DX25"/>